<dbReference type="PATRIC" id="fig|742738.3.peg.878"/>
<dbReference type="GO" id="GO:0015074">
    <property type="term" value="P:DNA integration"/>
    <property type="evidence" value="ECO:0007669"/>
    <property type="project" value="InterPro"/>
</dbReference>
<evidence type="ECO:0000259" key="4">
    <source>
        <dbReference type="PROSITE" id="PS51898"/>
    </source>
</evidence>
<protein>
    <recommendedName>
        <fullName evidence="4">Tyr recombinase domain-containing protein</fullName>
    </recommendedName>
</protein>
<dbReference type="InterPro" id="IPR013762">
    <property type="entry name" value="Integrase-like_cat_sf"/>
</dbReference>
<organism evidence="5 6">
    <name type="scientific">Flavonifractor plautii 1_3_50AFAA</name>
    <dbReference type="NCBI Taxonomy" id="742738"/>
    <lineage>
        <taxon>Bacteria</taxon>
        <taxon>Bacillati</taxon>
        <taxon>Bacillota</taxon>
        <taxon>Clostridia</taxon>
        <taxon>Eubacteriales</taxon>
        <taxon>Oscillospiraceae</taxon>
        <taxon>Flavonifractor</taxon>
    </lineage>
</organism>
<dbReference type="GO" id="GO:0006310">
    <property type="term" value="P:DNA recombination"/>
    <property type="evidence" value="ECO:0007669"/>
    <property type="project" value="UniProtKB-KW"/>
</dbReference>
<dbReference type="Pfam" id="PF00589">
    <property type="entry name" value="Phage_integrase"/>
    <property type="match status" value="1"/>
</dbReference>
<evidence type="ECO:0000313" key="5">
    <source>
        <dbReference type="EMBL" id="KGF56671.1"/>
    </source>
</evidence>
<dbReference type="Gene3D" id="1.10.150.130">
    <property type="match status" value="1"/>
</dbReference>
<sequence length="342" mass="38068">MRRANGTGSIVKLSGNRRRPYLVKISTRDKDGYVRQVALSYHAKLQEAQEALEAYNRKATAGQAPRADMLSWTVGQVYAAWSAREYPRLGLASVTSHKAAWNKRLSRYETEKMRSITLDDWQAILDEGEDEGRSQSSINNDALLIRALNAYAMMRDIIGKDYSAYLDVPTVGIKVKRGSFSDLQVAALEKLAAAGYPGADSALIMCYTGLRVSELLSLTPFSYHPEEGGYLQGGVKTDAGRTRIIPIHTKIAGYLRDWIAQEGRPTAAQYRALLFRPLAEELGCPDATPHWCRHTFATRLSRAGVEELTIKRLLGHSIKGDVTQVYIHPTVTDLARELRKLA</sequence>
<dbReference type="InterPro" id="IPR002104">
    <property type="entry name" value="Integrase_catalytic"/>
</dbReference>
<dbReference type="Gene3D" id="1.10.443.10">
    <property type="entry name" value="Intergrase catalytic core"/>
    <property type="match status" value="1"/>
</dbReference>
<feature type="domain" description="Tyr recombinase" evidence="4">
    <location>
        <begin position="175"/>
        <end position="339"/>
    </location>
</feature>
<reference evidence="5 6" key="1">
    <citation type="submission" date="2011-08" db="EMBL/GenBank/DDBJ databases">
        <title>The Genome Sequence of Clostridium orbiscindens 1_3_50AFAA.</title>
        <authorList>
            <consortium name="The Broad Institute Genome Sequencing Platform"/>
            <person name="Earl A."/>
            <person name="Ward D."/>
            <person name="Feldgarden M."/>
            <person name="Gevers D."/>
            <person name="Daigneault M."/>
            <person name="Strauss J."/>
            <person name="Allen-Vercoe E."/>
            <person name="Young S.K."/>
            <person name="Zeng Q."/>
            <person name="Gargeya S."/>
            <person name="Fitzgerald M."/>
            <person name="Haas B."/>
            <person name="Abouelleil A."/>
            <person name="Alvarado L."/>
            <person name="Arachchi H.M."/>
            <person name="Berlin A."/>
            <person name="Brown A."/>
            <person name="Chapman S.B."/>
            <person name="Chen Z."/>
            <person name="Dunbar C."/>
            <person name="Freedman E."/>
            <person name="Gearin G."/>
            <person name="Gellesch M."/>
            <person name="Goldberg J."/>
            <person name="Griggs A."/>
            <person name="Gujja S."/>
            <person name="Heiman D."/>
            <person name="Howarth C."/>
            <person name="Larson L."/>
            <person name="Lui A."/>
            <person name="MacDonald P.J.P."/>
            <person name="Montmayeur A."/>
            <person name="Murphy C."/>
            <person name="Neiman D."/>
            <person name="Pearson M."/>
            <person name="Priest M."/>
            <person name="Roberts A."/>
            <person name="Saif S."/>
            <person name="Shea T."/>
            <person name="Shenoy N."/>
            <person name="Sisk P."/>
            <person name="Stolte C."/>
            <person name="Sykes S."/>
            <person name="Wortman J."/>
            <person name="Nusbaum C."/>
            <person name="Birren B."/>
        </authorList>
    </citation>
    <scope>NUCLEOTIDE SEQUENCE [LARGE SCALE GENOMIC DNA]</scope>
    <source>
        <strain evidence="5 6">1_3_50AFAA</strain>
    </source>
</reference>
<dbReference type="InterPro" id="IPR010998">
    <property type="entry name" value="Integrase_recombinase_N"/>
</dbReference>
<dbReference type="EMBL" id="ADLO01000032">
    <property type="protein sequence ID" value="KGF56671.1"/>
    <property type="molecule type" value="Genomic_DNA"/>
</dbReference>
<dbReference type="HOGENOM" id="CLU_027562_1_1_9"/>
<dbReference type="eggNOG" id="COG4974">
    <property type="taxonomic scope" value="Bacteria"/>
</dbReference>
<dbReference type="AlphaFoldDB" id="A0A096BCA3"/>
<name>A0A096BCA3_FLAPL</name>
<dbReference type="PANTHER" id="PTHR30349:SF64">
    <property type="entry name" value="PROPHAGE INTEGRASE INTD-RELATED"/>
    <property type="match status" value="1"/>
</dbReference>
<keyword evidence="2" id="KW-0238">DNA-binding</keyword>
<dbReference type="InterPro" id="IPR050090">
    <property type="entry name" value="Tyrosine_recombinase_XerCD"/>
</dbReference>
<keyword evidence="6" id="KW-1185">Reference proteome</keyword>
<dbReference type="RefSeq" id="WP_044939198.1">
    <property type="nucleotide sequence ID" value="NZ_KN174161.1"/>
</dbReference>
<keyword evidence="3" id="KW-0233">DNA recombination</keyword>
<dbReference type="Proteomes" id="UP000029585">
    <property type="component" value="Unassembled WGS sequence"/>
</dbReference>
<evidence type="ECO:0000256" key="3">
    <source>
        <dbReference type="ARBA" id="ARBA00023172"/>
    </source>
</evidence>
<evidence type="ECO:0000256" key="1">
    <source>
        <dbReference type="ARBA" id="ARBA00008857"/>
    </source>
</evidence>
<dbReference type="PROSITE" id="PS51898">
    <property type="entry name" value="TYR_RECOMBINASE"/>
    <property type="match status" value="1"/>
</dbReference>
<proteinExistence type="inferred from homology"/>
<dbReference type="PANTHER" id="PTHR30349">
    <property type="entry name" value="PHAGE INTEGRASE-RELATED"/>
    <property type="match status" value="1"/>
</dbReference>
<gene>
    <name evidence="5" type="ORF">HMPREF9460_00840</name>
</gene>
<comment type="caution">
    <text evidence="5">The sequence shown here is derived from an EMBL/GenBank/DDBJ whole genome shotgun (WGS) entry which is preliminary data.</text>
</comment>
<dbReference type="SUPFAM" id="SSF56349">
    <property type="entry name" value="DNA breaking-rejoining enzymes"/>
    <property type="match status" value="1"/>
</dbReference>
<dbReference type="GO" id="GO:0003677">
    <property type="term" value="F:DNA binding"/>
    <property type="evidence" value="ECO:0007669"/>
    <property type="project" value="UniProtKB-KW"/>
</dbReference>
<evidence type="ECO:0000313" key="6">
    <source>
        <dbReference type="Proteomes" id="UP000029585"/>
    </source>
</evidence>
<dbReference type="InterPro" id="IPR011010">
    <property type="entry name" value="DNA_brk_join_enz"/>
</dbReference>
<accession>A0A096BCA3</accession>
<comment type="similarity">
    <text evidence="1">Belongs to the 'phage' integrase family.</text>
</comment>
<dbReference type="CDD" id="cd00397">
    <property type="entry name" value="DNA_BRE_C"/>
    <property type="match status" value="1"/>
</dbReference>
<evidence type="ECO:0000256" key="2">
    <source>
        <dbReference type="ARBA" id="ARBA00023125"/>
    </source>
</evidence>